<dbReference type="Gene3D" id="3.30.530.20">
    <property type="match status" value="2"/>
</dbReference>
<name>A0A853A3F3_9ACTN</name>
<evidence type="ECO:0000256" key="1">
    <source>
        <dbReference type="ARBA" id="ARBA00006817"/>
    </source>
</evidence>
<dbReference type="Proteomes" id="UP000567795">
    <property type="component" value="Unassembled WGS sequence"/>
</dbReference>
<feature type="region of interest" description="Disordered" evidence="2">
    <location>
        <begin position="196"/>
        <end position="220"/>
    </location>
</feature>
<sequence length="306" mass="33538">MTATLRTVDGRSVLVLERRLPHPPERVWRALTDAAEIPRWFPADMDMELRVGARIDFVFREGEGPPTSGVITELDPPRVFAYSWDEESLRWELSPGEAGDGCLLTFTHTFDDRPAAASYAAGWDVCLDALEQDLAGARHVRLRAPEDWAERQEVYAVAFGLAEGTSEETPEGWRVRFERQLTWPLTSVWTALASSGFEGPGQGPASPAPRVGAPPPEGFTNGKIPTGAIAEVTEVEAPMLLEYVWRVGEGGVLSRVRWELSEGPGGARVVLTQTGPPELADERAAALAAWRTRLEMLAGQLRGALR</sequence>
<reference evidence="4 5" key="1">
    <citation type="submission" date="2020-07" db="EMBL/GenBank/DDBJ databases">
        <title>Sequencing the genomes of 1000 actinobacteria strains.</title>
        <authorList>
            <person name="Klenk H.-P."/>
        </authorList>
    </citation>
    <scope>NUCLEOTIDE SEQUENCE [LARGE SCALE GENOMIC DNA]</scope>
    <source>
        <strain evidence="4 5">DSM 42178</strain>
    </source>
</reference>
<evidence type="ECO:0000313" key="4">
    <source>
        <dbReference type="EMBL" id="NYI05042.1"/>
    </source>
</evidence>
<dbReference type="RefSeq" id="WP_179813857.1">
    <property type="nucleotide sequence ID" value="NZ_JACBZD010000001.1"/>
</dbReference>
<evidence type="ECO:0000259" key="3">
    <source>
        <dbReference type="Pfam" id="PF08327"/>
    </source>
</evidence>
<comment type="similarity">
    <text evidence="1">Belongs to the AHA1 family.</text>
</comment>
<comment type="caution">
    <text evidence="4">The sequence shown here is derived from an EMBL/GenBank/DDBJ whole genome shotgun (WGS) entry which is preliminary data.</text>
</comment>
<proteinExistence type="inferred from homology"/>
<dbReference type="Pfam" id="PF08327">
    <property type="entry name" value="AHSA1"/>
    <property type="match status" value="2"/>
</dbReference>
<feature type="domain" description="Activator of Hsp90 ATPase homologue 1/2-like C-terminal" evidence="3">
    <location>
        <begin position="226"/>
        <end position="298"/>
    </location>
</feature>
<evidence type="ECO:0000313" key="5">
    <source>
        <dbReference type="Proteomes" id="UP000567795"/>
    </source>
</evidence>
<dbReference type="AlphaFoldDB" id="A0A853A3F3"/>
<dbReference type="SUPFAM" id="SSF55961">
    <property type="entry name" value="Bet v1-like"/>
    <property type="match status" value="2"/>
</dbReference>
<organism evidence="4 5">
    <name type="scientific">Allostreptomyces psammosilenae</name>
    <dbReference type="NCBI Taxonomy" id="1892865"/>
    <lineage>
        <taxon>Bacteria</taxon>
        <taxon>Bacillati</taxon>
        <taxon>Actinomycetota</taxon>
        <taxon>Actinomycetes</taxon>
        <taxon>Kitasatosporales</taxon>
        <taxon>Streptomycetaceae</taxon>
        <taxon>Allostreptomyces</taxon>
    </lineage>
</organism>
<dbReference type="InterPro" id="IPR013538">
    <property type="entry name" value="ASHA1/2-like_C"/>
</dbReference>
<accession>A0A853A3F3</accession>
<protein>
    <submittedName>
        <fullName evidence="4">Uncharacterized protein YndB with AHSA1/START domain</fullName>
    </submittedName>
</protein>
<keyword evidence="5" id="KW-1185">Reference proteome</keyword>
<dbReference type="InterPro" id="IPR023393">
    <property type="entry name" value="START-like_dom_sf"/>
</dbReference>
<dbReference type="EMBL" id="JACBZD010000001">
    <property type="protein sequence ID" value="NYI05042.1"/>
    <property type="molecule type" value="Genomic_DNA"/>
</dbReference>
<evidence type="ECO:0000256" key="2">
    <source>
        <dbReference type="SAM" id="MobiDB-lite"/>
    </source>
</evidence>
<gene>
    <name evidence="4" type="ORF">FHU37_001985</name>
</gene>
<dbReference type="CDD" id="cd08899">
    <property type="entry name" value="SRPBCC_CalC_Aha1-like_6"/>
    <property type="match status" value="1"/>
</dbReference>
<feature type="domain" description="Activator of Hsp90 ATPase homologue 1/2-like C-terminal" evidence="3">
    <location>
        <begin position="22"/>
        <end position="132"/>
    </location>
</feature>